<evidence type="ECO:0000313" key="2">
    <source>
        <dbReference type="Proteomes" id="UP000814033"/>
    </source>
</evidence>
<proteinExistence type="predicted"/>
<dbReference type="Proteomes" id="UP000814033">
    <property type="component" value="Unassembled WGS sequence"/>
</dbReference>
<protein>
    <submittedName>
        <fullName evidence="1">Uncharacterized protein</fullName>
    </submittedName>
</protein>
<comment type="caution">
    <text evidence="1">The sequence shown here is derived from an EMBL/GenBank/DDBJ whole genome shotgun (WGS) entry which is preliminary data.</text>
</comment>
<evidence type="ECO:0000313" key="1">
    <source>
        <dbReference type="EMBL" id="KAI0044860.1"/>
    </source>
</evidence>
<gene>
    <name evidence="1" type="ORF">FA95DRAFT_212060</name>
</gene>
<reference evidence="1" key="1">
    <citation type="submission" date="2021-02" db="EMBL/GenBank/DDBJ databases">
        <authorList>
            <consortium name="DOE Joint Genome Institute"/>
            <person name="Ahrendt S."/>
            <person name="Looney B.P."/>
            <person name="Miyauchi S."/>
            <person name="Morin E."/>
            <person name="Drula E."/>
            <person name="Courty P.E."/>
            <person name="Chicoki N."/>
            <person name="Fauchery L."/>
            <person name="Kohler A."/>
            <person name="Kuo A."/>
            <person name="Labutti K."/>
            <person name="Pangilinan J."/>
            <person name="Lipzen A."/>
            <person name="Riley R."/>
            <person name="Andreopoulos W."/>
            <person name="He G."/>
            <person name="Johnson J."/>
            <person name="Barry K.W."/>
            <person name="Grigoriev I.V."/>
            <person name="Nagy L."/>
            <person name="Hibbett D."/>
            <person name="Henrissat B."/>
            <person name="Matheny P.B."/>
            <person name="Labbe J."/>
            <person name="Martin F."/>
        </authorList>
    </citation>
    <scope>NUCLEOTIDE SEQUENCE</scope>
    <source>
        <strain evidence="1">FP105234-sp</strain>
    </source>
</reference>
<accession>A0ACB8RLQ6</accession>
<reference evidence="1" key="2">
    <citation type="journal article" date="2022" name="New Phytol.">
        <title>Evolutionary transition to the ectomycorrhizal habit in the genomes of a hyperdiverse lineage of mushroom-forming fungi.</title>
        <authorList>
            <person name="Looney B."/>
            <person name="Miyauchi S."/>
            <person name="Morin E."/>
            <person name="Drula E."/>
            <person name="Courty P.E."/>
            <person name="Kohler A."/>
            <person name="Kuo A."/>
            <person name="LaButti K."/>
            <person name="Pangilinan J."/>
            <person name="Lipzen A."/>
            <person name="Riley R."/>
            <person name="Andreopoulos W."/>
            <person name="He G."/>
            <person name="Johnson J."/>
            <person name="Nolan M."/>
            <person name="Tritt A."/>
            <person name="Barry K.W."/>
            <person name="Grigoriev I.V."/>
            <person name="Nagy L.G."/>
            <person name="Hibbett D."/>
            <person name="Henrissat B."/>
            <person name="Matheny P.B."/>
            <person name="Labbe J."/>
            <person name="Martin F.M."/>
        </authorList>
    </citation>
    <scope>NUCLEOTIDE SEQUENCE</scope>
    <source>
        <strain evidence="1">FP105234-sp</strain>
    </source>
</reference>
<dbReference type="EMBL" id="MU275969">
    <property type="protein sequence ID" value="KAI0044860.1"/>
    <property type="molecule type" value="Genomic_DNA"/>
</dbReference>
<sequence>MSDAAPGTPIIAIPATGQSAVLYTGDWNLDQMPPFTETPNANVSVSFEGTTFRAIGFWNAPSKQSFMNVTMDGKDPEIKSVHVSVGNTPIMLFESDELPCGSHTTTLTLTRPNTTMSIEGFSYTPCVFAAEPSGSASTIISSSSHSHIGLIVGVAVGAVVGLLLLLGLLFMRRRQHLRKERTKAKISEFSVTPPETPTPPALQLLRSTLRTRVTSSLIPFVDLSSTEPLDRGHVTLAIDTALPLSAAPELPTSPQSSVAPSYHTSRTEAPPYTAVPPDVPSLP</sequence>
<organism evidence="1 2">
    <name type="scientific">Auriscalpium vulgare</name>
    <dbReference type="NCBI Taxonomy" id="40419"/>
    <lineage>
        <taxon>Eukaryota</taxon>
        <taxon>Fungi</taxon>
        <taxon>Dikarya</taxon>
        <taxon>Basidiomycota</taxon>
        <taxon>Agaricomycotina</taxon>
        <taxon>Agaricomycetes</taxon>
        <taxon>Russulales</taxon>
        <taxon>Auriscalpiaceae</taxon>
        <taxon>Auriscalpium</taxon>
    </lineage>
</organism>
<name>A0ACB8RLQ6_9AGAM</name>
<keyword evidence="2" id="KW-1185">Reference proteome</keyword>